<keyword evidence="3" id="KW-1185">Reference proteome</keyword>
<proteinExistence type="predicted"/>
<feature type="region of interest" description="Disordered" evidence="1">
    <location>
        <begin position="1"/>
        <end position="40"/>
    </location>
</feature>
<dbReference type="Proteomes" id="UP000439903">
    <property type="component" value="Unassembled WGS sequence"/>
</dbReference>
<name>A0A8H3XN63_GIGMA</name>
<organism evidence="2 3">
    <name type="scientific">Gigaspora margarita</name>
    <dbReference type="NCBI Taxonomy" id="4874"/>
    <lineage>
        <taxon>Eukaryota</taxon>
        <taxon>Fungi</taxon>
        <taxon>Fungi incertae sedis</taxon>
        <taxon>Mucoromycota</taxon>
        <taxon>Glomeromycotina</taxon>
        <taxon>Glomeromycetes</taxon>
        <taxon>Diversisporales</taxon>
        <taxon>Gigasporaceae</taxon>
        <taxon>Gigaspora</taxon>
    </lineage>
</organism>
<sequence>MPPKQKSLPTPPHIANDNSYRPPSPPAIESEPEKKRRLDRKRKAVTKWYKNYPNYIIESSASTSTISNLATTSATTLATTSATTSATILATTLTTTFTIVPTTTSTTFTTFTTPPSATSLESVTNSSGSQSFISTTLSEAFADSTTLDLSANLQQRESNRIRQQQYR</sequence>
<comment type="caution">
    <text evidence="2">The sequence shown here is derived from an EMBL/GenBank/DDBJ whole genome shotgun (WGS) entry which is preliminary data.</text>
</comment>
<evidence type="ECO:0000313" key="3">
    <source>
        <dbReference type="Proteomes" id="UP000439903"/>
    </source>
</evidence>
<gene>
    <name evidence="2" type="ORF">F8M41_025082</name>
</gene>
<dbReference type="AlphaFoldDB" id="A0A8H3XN63"/>
<evidence type="ECO:0000313" key="2">
    <source>
        <dbReference type="EMBL" id="KAF0472050.1"/>
    </source>
</evidence>
<evidence type="ECO:0000256" key="1">
    <source>
        <dbReference type="SAM" id="MobiDB-lite"/>
    </source>
</evidence>
<dbReference type="EMBL" id="WTPW01000881">
    <property type="protein sequence ID" value="KAF0472050.1"/>
    <property type="molecule type" value="Genomic_DNA"/>
</dbReference>
<dbReference type="OrthoDB" id="2448682at2759"/>
<protein>
    <submittedName>
        <fullName evidence="2">Uncharacterized protein</fullName>
    </submittedName>
</protein>
<reference evidence="2 3" key="1">
    <citation type="journal article" date="2019" name="Environ. Microbiol.">
        <title>At the nexus of three kingdoms: the genome of the mycorrhizal fungus Gigaspora margarita provides insights into plant, endobacterial and fungal interactions.</title>
        <authorList>
            <person name="Venice F."/>
            <person name="Ghignone S."/>
            <person name="Salvioli di Fossalunga A."/>
            <person name="Amselem J."/>
            <person name="Novero M."/>
            <person name="Xianan X."/>
            <person name="Sedzielewska Toro K."/>
            <person name="Morin E."/>
            <person name="Lipzen A."/>
            <person name="Grigoriev I.V."/>
            <person name="Henrissat B."/>
            <person name="Martin F.M."/>
            <person name="Bonfante P."/>
        </authorList>
    </citation>
    <scope>NUCLEOTIDE SEQUENCE [LARGE SCALE GENOMIC DNA]</scope>
    <source>
        <strain evidence="2 3">BEG34</strain>
    </source>
</reference>
<accession>A0A8H3XN63</accession>